<feature type="compositionally biased region" description="Low complexity" evidence="1">
    <location>
        <begin position="235"/>
        <end position="261"/>
    </location>
</feature>
<name>A0A550CPL3_9AGAR</name>
<evidence type="ECO:0000313" key="3">
    <source>
        <dbReference type="Proteomes" id="UP000320762"/>
    </source>
</evidence>
<gene>
    <name evidence="2" type="ORF">BD626DRAFT_163605</name>
</gene>
<reference evidence="2 3" key="1">
    <citation type="journal article" date="2019" name="New Phytol.">
        <title>Comparative genomics reveals unique wood-decay strategies and fruiting body development in the Schizophyllaceae.</title>
        <authorList>
            <person name="Almasi E."/>
            <person name="Sahu N."/>
            <person name="Krizsan K."/>
            <person name="Balint B."/>
            <person name="Kovacs G.M."/>
            <person name="Kiss B."/>
            <person name="Cseklye J."/>
            <person name="Drula E."/>
            <person name="Henrissat B."/>
            <person name="Nagy I."/>
            <person name="Chovatia M."/>
            <person name="Adam C."/>
            <person name="LaButti K."/>
            <person name="Lipzen A."/>
            <person name="Riley R."/>
            <person name="Grigoriev I.V."/>
            <person name="Nagy L.G."/>
        </authorList>
    </citation>
    <scope>NUCLEOTIDE SEQUENCE [LARGE SCALE GENOMIC DNA]</scope>
    <source>
        <strain evidence="2 3">NL-1724</strain>
    </source>
</reference>
<feature type="compositionally biased region" description="Polar residues" evidence="1">
    <location>
        <begin position="386"/>
        <end position="395"/>
    </location>
</feature>
<feature type="compositionally biased region" description="Low complexity" evidence="1">
    <location>
        <begin position="321"/>
        <end position="340"/>
    </location>
</feature>
<keyword evidence="3" id="KW-1185">Reference proteome</keyword>
<feature type="compositionally biased region" description="Low complexity" evidence="1">
    <location>
        <begin position="410"/>
        <end position="430"/>
    </location>
</feature>
<dbReference type="Proteomes" id="UP000320762">
    <property type="component" value="Unassembled WGS sequence"/>
</dbReference>
<feature type="compositionally biased region" description="Basic and acidic residues" evidence="1">
    <location>
        <begin position="354"/>
        <end position="364"/>
    </location>
</feature>
<feature type="compositionally biased region" description="Low complexity" evidence="1">
    <location>
        <begin position="456"/>
        <end position="465"/>
    </location>
</feature>
<evidence type="ECO:0000313" key="2">
    <source>
        <dbReference type="EMBL" id="TRM66746.1"/>
    </source>
</evidence>
<sequence>MSVFLVVEDSSAMQRLWPTIRDRGVHPLLESLQRRTPVPMTLAVSQTTWDGLAEPQHFNDPQRGLSDFYLRPDAASSVVSAGDVQSAIQRLAQMSAQRSGSGAQHVHLIVAAASAVPQPESTSLNNVWTSLATEATRVRILPHLVLGQGADSRALLTFFTTVVRLQNAVEDATGSRDAAFSVRTSTRDHDAGSSSAAEAGMPASGQPSLEKPRPKARRTVPDAQTSYMPTEERSAGPSSASPSGSSRPPSRSPPARARQASLPEAPRPSIVSQLQQLHGLSKKRVYGAKPARRPFIRGEEQRGSSDSRSGQSRRGEEPRSEPTSPARARYAGLPAAPAAPELDRESVRLFPAPQRREHRQDTEQQHAPQPPLSPSEPQVPLYGQEVTPSYGSQPATGAAARGPMRYTGESAPSYASSPPSSYMPTSQSSYEPATSDSYASAPPSNYVPLLPPSSYGPPTTSTTYSAAFDFAPPGTTSTSSSYEGMSTSVGHGVAPPSAGYSRAMMSAGYGPAPPPPDLQPWAYGPVASSSGHDSAGYSDYQTPLATWTPSTYTSAPPSPRQGYAYLPFNVAGPYATQSQQQSQHPKRATEAPAAHDQLVHRPIAQPCPSASSTLPPSSSGMH</sequence>
<feature type="compositionally biased region" description="Low complexity" evidence="1">
    <location>
        <begin position="606"/>
        <end position="622"/>
    </location>
</feature>
<comment type="caution">
    <text evidence="2">The sequence shown here is derived from an EMBL/GenBank/DDBJ whole genome shotgun (WGS) entry which is preliminary data.</text>
</comment>
<dbReference type="OrthoDB" id="3263163at2759"/>
<feature type="compositionally biased region" description="Basic residues" evidence="1">
    <location>
        <begin position="280"/>
        <end position="295"/>
    </location>
</feature>
<protein>
    <submittedName>
        <fullName evidence="2">Uncharacterized protein</fullName>
    </submittedName>
</protein>
<proteinExistence type="predicted"/>
<dbReference type="EMBL" id="VDMD01000003">
    <property type="protein sequence ID" value="TRM66746.1"/>
    <property type="molecule type" value="Genomic_DNA"/>
</dbReference>
<feature type="region of interest" description="Disordered" evidence="1">
    <location>
        <begin position="171"/>
        <end position="466"/>
    </location>
</feature>
<evidence type="ECO:0000256" key="1">
    <source>
        <dbReference type="SAM" id="MobiDB-lite"/>
    </source>
</evidence>
<organism evidence="2 3">
    <name type="scientific">Schizophyllum amplum</name>
    <dbReference type="NCBI Taxonomy" id="97359"/>
    <lineage>
        <taxon>Eukaryota</taxon>
        <taxon>Fungi</taxon>
        <taxon>Dikarya</taxon>
        <taxon>Basidiomycota</taxon>
        <taxon>Agaricomycotina</taxon>
        <taxon>Agaricomycetes</taxon>
        <taxon>Agaricomycetidae</taxon>
        <taxon>Agaricales</taxon>
        <taxon>Schizophyllaceae</taxon>
        <taxon>Schizophyllum</taxon>
    </lineage>
</organism>
<dbReference type="AlphaFoldDB" id="A0A550CPL3"/>
<accession>A0A550CPL3</accession>
<feature type="region of interest" description="Disordered" evidence="1">
    <location>
        <begin position="574"/>
        <end position="622"/>
    </location>
</feature>
<feature type="compositionally biased region" description="Basic and acidic residues" evidence="1">
    <location>
        <begin position="296"/>
        <end position="305"/>
    </location>
</feature>